<dbReference type="InterPro" id="IPR050631">
    <property type="entry name" value="PheA/TfdB_FAD_monoxygenase"/>
</dbReference>
<feature type="domain" description="FAD-binding" evidence="3">
    <location>
        <begin position="25"/>
        <end position="371"/>
    </location>
</feature>
<reference evidence="4" key="1">
    <citation type="journal article" date="2020" name="mSystems">
        <title>Genome- and Community-Level Interaction Insights into Carbon Utilization and Element Cycling Functions of Hydrothermarchaeota in Hydrothermal Sediment.</title>
        <authorList>
            <person name="Zhou Z."/>
            <person name="Liu Y."/>
            <person name="Xu W."/>
            <person name="Pan J."/>
            <person name="Luo Z.H."/>
            <person name="Li M."/>
        </authorList>
    </citation>
    <scope>NUCLEOTIDE SEQUENCE [LARGE SCALE GENOMIC DNA]</scope>
    <source>
        <strain evidence="4">SpSt-508</strain>
    </source>
</reference>
<evidence type="ECO:0000256" key="1">
    <source>
        <dbReference type="ARBA" id="ARBA00023002"/>
    </source>
</evidence>
<evidence type="ECO:0000256" key="2">
    <source>
        <dbReference type="SAM" id="MobiDB-lite"/>
    </source>
</evidence>
<dbReference type="PANTHER" id="PTHR43476">
    <property type="entry name" value="3-(3-HYDROXY-PHENYL)PROPIONATE/3-HYDROXYCINNAMIC ACID HYDROXYLASE"/>
    <property type="match status" value="1"/>
</dbReference>
<dbReference type="InterPro" id="IPR036188">
    <property type="entry name" value="FAD/NAD-bd_sf"/>
</dbReference>
<name>A0A7C4QPI4_9PLAN</name>
<evidence type="ECO:0000259" key="3">
    <source>
        <dbReference type="Pfam" id="PF01494"/>
    </source>
</evidence>
<dbReference type="GO" id="GO:0071949">
    <property type="term" value="F:FAD binding"/>
    <property type="evidence" value="ECO:0007669"/>
    <property type="project" value="InterPro"/>
</dbReference>
<dbReference type="SUPFAM" id="SSF51905">
    <property type="entry name" value="FAD/NAD(P)-binding domain"/>
    <property type="match status" value="1"/>
</dbReference>
<proteinExistence type="predicted"/>
<feature type="region of interest" description="Disordered" evidence="2">
    <location>
        <begin position="1"/>
        <end position="21"/>
    </location>
</feature>
<dbReference type="Pfam" id="PF01494">
    <property type="entry name" value="FAD_binding_3"/>
    <property type="match status" value="1"/>
</dbReference>
<dbReference type="Gene3D" id="3.50.50.60">
    <property type="entry name" value="FAD/NAD(P)-binding domain"/>
    <property type="match status" value="2"/>
</dbReference>
<gene>
    <name evidence="4" type="ORF">ENS64_03120</name>
</gene>
<dbReference type="AlphaFoldDB" id="A0A7C4QPI4"/>
<organism evidence="4">
    <name type="scientific">Schlesneria paludicola</name>
    <dbReference type="NCBI Taxonomy" id="360056"/>
    <lineage>
        <taxon>Bacteria</taxon>
        <taxon>Pseudomonadati</taxon>
        <taxon>Planctomycetota</taxon>
        <taxon>Planctomycetia</taxon>
        <taxon>Planctomycetales</taxon>
        <taxon>Planctomycetaceae</taxon>
        <taxon>Schlesneria</taxon>
    </lineage>
</organism>
<sequence length="433" mass="48336">MNRDFLPSSAPVPDSLSEPPVSVSETRCCIAGGGPGGMVLGLLLARCGIPVIVLEAHADFDRDFRGDSIHPYTLELLELLGLLPSLLKLPHSRMDRVIFQTGDQLIQVADFHNCGCKYPYQVIMPQVDLLNLLAEQFAGLPHAEVRRQAHVQELLVDHGTVRGVRYRDPLGRCHEVRAALTVGADGRHSTVRKLAQIEPVQTSPPMDILWFRLPRQPTDAVQEQGVKVVFGKGKFCIITERPGREWQIGYPIVKATFAQVRARGIEELRANLIELLPAFADRIAALQDFRRVAVLSTDSSLCRRWWRPGLLLIGDAAHVMSPVGGVGILHAVQDAVAAALVLTRPLRQGRVTAADLAAVQRRRHRAVRWTQRTQLLVHRWVIQPALAGIGLSKTPWYMRWFSRLPFQWGNSARWIARGYFPPSLEEVRKLLSG</sequence>
<dbReference type="InterPro" id="IPR002938">
    <property type="entry name" value="FAD-bd"/>
</dbReference>
<dbReference type="PRINTS" id="PR00420">
    <property type="entry name" value="RNGMNOXGNASE"/>
</dbReference>
<protein>
    <submittedName>
        <fullName evidence="4">FAD-dependent oxidoreductase</fullName>
    </submittedName>
</protein>
<keyword evidence="1" id="KW-0560">Oxidoreductase</keyword>
<accession>A0A7C4QPI4</accession>
<dbReference type="PANTHER" id="PTHR43476:SF5">
    <property type="entry name" value="FAD-DEPENDENT MONOOXYGENASE"/>
    <property type="match status" value="1"/>
</dbReference>
<dbReference type="GO" id="GO:0016491">
    <property type="term" value="F:oxidoreductase activity"/>
    <property type="evidence" value="ECO:0007669"/>
    <property type="project" value="UniProtKB-KW"/>
</dbReference>
<evidence type="ECO:0000313" key="4">
    <source>
        <dbReference type="EMBL" id="HGT38246.1"/>
    </source>
</evidence>
<dbReference type="EMBL" id="DSVQ01000006">
    <property type="protein sequence ID" value="HGT38246.1"/>
    <property type="molecule type" value="Genomic_DNA"/>
</dbReference>
<comment type="caution">
    <text evidence="4">The sequence shown here is derived from an EMBL/GenBank/DDBJ whole genome shotgun (WGS) entry which is preliminary data.</text>
</comment>